<dbReference type="OrthoDB" id="9790951at2"/>
<feature type="transmembrane region" description="Helical" evidence="7">
    <location>
        <begin position="169"/>
        <end position="190"/>
    </location>
</feature>
<dbReference type="InterPro" id="IPR003646">
    <property type="entry name" value="SH3-like_bac-type"/>
</dbReference>
<keyword evidence="4 7" id="KW-1133">Transmembrane helix</keyword>
<evidence type="ECO:0000256" key="4">
    <source>
        <dbReference type="ARBA" id="ARBA00022989"/>
    </source>
</evidence>
<keyword evidence="2 7" id="KW-0812">Transmembrane</keyword>
<evidence type="ECO:0000256" key="5">
    <source>
        <dbReference type="ARBA" id="ARBA00023136"/>
    </source>
</evidence>
<dbReference type="NCBIfam" id="TIGR04211">
    <property type="entry name" value="SH3_and_anchor"/>
    <property type="match status" value="1"/>
</dbReference>
<sequence length="201" mass="22952">MLRKWLTVMMIAFSFQAFGLQDTPDLEPSSSHYIRDDLFVFIHTGPGRNYRILGSIEAGTPITILKNDRDAEFMQIRDHVEDRTGWVESKYVSDQMSRAEQLPIISQKLADSQASQQGLQSENGRLKRQLSEARQELSTLSSQTDEQSREIKKLSTQLDNQEKDEMIKWFTRGGMVAGAGILLGVILTYLPKKRGRNSEWV</sequence>
<keyword evidence="11" id="KW-1185">Reference proteome</keyword>
<dbReference type="Proteomes" id="UP000262073">
    <property type="component" value="Chromosome"/>
</dbReference>
<feature type="compositionally biased region" description="Polar residues" evidence="6">
    <location>
        <begin position="113"/>
        <end position="123"/>
    </location>
</feature>
<dbReference type="InterPro" id="IPR016476">
    <property type="entry name" value="SH3_dom_pro"/>
</dbReference>
<feature type="region of interest" description="Disordered" evidence="6">
    <location>
        <begin position="113"/>
        <end position="157"/>
    </location>
</feature>
<gene>
    <name evidence="10" type="ORF">D0Y50_02405</name>
</gene>
<dbReference type="KEGG" id="salm:D0Y50_02405"/>
<accession>A0A346NIG1</accession>
<dbReference type="GO" id="GO:0016020">
    <property type="term" value="C:membrane"/>
    <property type="evidence" value="ECO:0007669"/>
    <property type="project" value="UniProtKB-SubCell"/>
</dbReference>
<keyword evidence="3 8" id="KW-0732">Signal</keyword>
<dbReference type="SMART" id="SM00287">
    <property type="entry name" value="SH3b"/>
    <property type="match status" value="1"/>
</dbReference>
<evidence type="ECO:0000256" key="2">
    <source>
        <dbReference type="ARBA" id="ARBA00022692"/>
    </source>
</evidence>
<evidence type="ECO:0000313" key="11">
    <source>
        <dbReference type="Proteomes" id="UP000262073"/>
    </source>
</evidence>
<organism evidence="10 11">
    <name type="scientific">Salinimonas sediminis</name>
    <dbReference type="NCBI Taxonomy" id="2303538"/>
    <lineage>
        <taxon>Bacteria</taxon>
        <taxon>Pseudomonadati</taxon>
        <taxon>Pseudomonadota</taxon>
        <taxon>Gammaproteobacteria</taxon>
        <taxon>Alteromonadales</taxon>
        <taxon>Alteromonadaceae</taxon>
        <taxon>Alteromonas/Salinimonas group</taxon>
        <taxon>Salinimonas</taxon>
    </lineage>
</organism>
<keyword evidence="5 7" id="KW-0472">Membrane</keyword>
<feature type="signal peptide" evidence="8">
    <location>
        <begin position="1"/>
        <end position="19"/>
    </location>
</feature>
<dbReference type="Pfam" id="PF08239">
    <property type="entry name" value="SH3_3"/>
    <property type="match status" value="1"/>
</dbReference>
<protein>
    <submittedName>
        <fullName evidence="10">TIGR04211 family SH3 domain-containing protein</fullName>
    </submittedName>
</protein>
<comment type="subcellular location">
    <subcellularLocation>
        <location evidence="1">Membrane</location>
        <topology evidence="1">Single-pass membrane protein</topology>
    </subcellularLocation>
</comment>
<dbReference type="Gene3D" id="2.30.30.40">
    <property type="entry name" value="SH3 Domains"/>
    <property type="match status" value="1"/>
</dbReference>
<evidence type="ECO:0000259" key="9">
    <source>
        <dbReference type="PROSITE" id="PS51781"/>
    </source>
</evidence>
<feature type="compositionally biased region" description="Polar residues" evidence="6">
    <location>
        <begin position="136"/>
        <end position="145"/>
    </location>
</feature>
<evidence type="ECO:0000256" key="1">
    <source>
        <dbReference type="ARBA" id="ARBA00004167"/>
    </source>
</evidence>
<evidence type="ECO:0000313" key="10">
    <source>
        <dbReference type="EMBL" id="AXR05318.1"/>
    </source>
</evidence>
<dbReference type="RefSeq" id="WP_108565567.1">
    <property type="nucleotide sequence ID" value="NZ_CP031769.1"/>
</dbReference>
<evidence type="ECO:0000256" key="6">
    <source>
        <dbReference type="SAM" id="MobiDB-lite"/>
    </source>
</evidence>
<evidence type="ECO:0000256" key="3">
    <source>
        <dbReference type="ARBA" id="ARBA00022729"/>
    </source>
</evidence>
<feature type="domain" description="SH3b" evidence="9">
    <location>
        <begin position="27"/>
        <end position="96"/>
    </location>
</feature>
<feature type="chain" id="PRO_5017004917" evidence="8">
    <location>
        <begin position="20"/>
        <end position="201"/>
    </location>
</feature>
<proteinExistence type="predicted"/>
<evidence type="ECO:0000256" key="8">
    <source>
        <dbReference type="SAM" id="SignalP"/>
    </source>
</evidence>
<dbReference type="PROSITE" id="PS51781">
    <property type="entry name" value="SH3B"/>
    <property type="match status" value="1"/>
</dbReference>
<reference evidence="10 11" key="1">
    <citation type="submission" date="2018-08" db="EMBL/GenBank/DDBJ databases">
        <title>Salinimonas sediminis sp. nov., a piezophilic bacterium isolated from a deep-sea sediment sample from the New Britain Trench.</title>
        <authorList>
            <person name="Cao J."/>
        </authorList>
    </citation>
    <scope>NUCLEOTIDE SEQUENCE [LARGE SCALE GENOMIC DNA]</scope>
    <source>
        <strain evidence="10 11">N102</strain>
    </source>
</reference>
<evidence type="ECO:0000256" key="7">
    <source>
        <dbReference type="SAM" id="Phobius"/>
    </source>
</evidence>
<dbReference type="EMBL" id="CP031769">
    <property type="protein sequence ID" value="AXR05318.1"/>
    <property type="molecule type" value="Genomic_DNA"/>
</dbReference>
<dbReference type="AlphaFoldDB" id="A0A346NIG1"/>
<dbReference type="PIRSF" id="PIRSF006158">
    <property type="entry name" value="UCP006158_SH3"/>
    <property type="match status" value="1"/>
</dbReference>
<name>A0A346NIG1_9ALTE</name>